<evidence type="ECO:0000256" key="1">
    <source>
        <dbReference type="ARBA" id="ARBA00006484"/>
    </source>
</evidence>
<name>A0A917LJB8_9NOCA</name>
<reference evidence="4" key="1">
    <citation type="journal article" date="2014" name="Int. J. Syst. Evol. Microbiol.">
        <title>Complete genome sequence of Corynebacterium casei LMG S-19264T (=DSM 44701T), isolated from a smear-ripened cheese.</title>
        <authorList>
            <consortium name="US DOE Joint Genome Institute (JGI-PGF)"/>
            <person name="Walter F."/>
            <person name="Albersmeier A."/>
            <person name="Kalinowski J."/>
            <person name="Ruckert C."/>
        </authorList>
    </citation>
    <scope>NUCLEOTIDE SEQUENCE</scope>
    <source>
        <strain evidence="4">CCM 7905</strain>
    </source>
</reference>
<organism evidence="4 5">
    <name type="scientific">Rhodococcoides trifolii</name>
    <dbReference type="NCBI Taxonomy" id="908250"/>
    <lineage>
        <taxon>Bacteria</taxon>
        <taxon>Bacillati</taxon>
        <taxon>Actinomycetota</taxon>
        <taxon>Actinomycetes</taxon>
        <taxon>Mycobacteriales</taxon>
        <taxon>Nocardiaceae</taxon>
        <taxon>Rhodococcoides</taxon>
    </lineage>
</organism>
<keyword evidence="5" id="KW-1185">Reference proteome</keyword>
<evidence type="ECO:0000259" key="3">
    <source>
        <dbReference type="SMART" id="SM00822"/>
    </source>
</evidence>
<dbReference type="Gene3D" id="3.40.50.720">
    <property type="entry name" value="NAD(P)-binding Rossmann-like Domain"/>
    <property type="match status" value="1"/>
</dbReference>
<dbReference type="PRINTS" id="PR00081">
    <property type="entry name" value="GDHRDH"/>
</dbReference>
<evidence type="ECO:0000256" key="2">
    <source>
        <dbReference type="ARBA" id="ARBA00023002"/>
    </source>
</evidence>
<keyword evidence="2" id="KW-0560">Oxidoreductase</keyword>
<dbReference type="RefSeq" id="WP_188548112.1">
    <property type="nucleotide sequence ID" value="NZ_BMCU01000011.1"/>
</dbReference>
<dbReference type="PROSITE" id="PS51257">
    <property type="entry name" value="PROKAR_LIPOPROTEIN"/>
    <property type="match status" value="1"/>
</dbReference>
<reference evidence="4" key="2">
    <citation type="submission" date="2020-09" db="EMBL/GenBank/DDBJ databases">
        <authorList>
            <person name="Sun Q."/>
            <person name="Sedlacek I."/>
        </authorList>
    </citation>
    <scope>NUCLEOTIDE SEQUENCE</scope>
    <source>
        <strain evidence="4">CCM 7905</strain>
    </source>
</reference>
<evidence type="ECO:0000313" key="4">
    <source>
        <dbReference type="EMBL" id="GGG29887.1"/>
    </source>
</evidence>
<dbReference type="CDD" id="cd05233">
    <property type="entry name" value="SDR_c"/>
    <property type="match status" value="1"/>
</dbReference>
<dbReference type="Pfam" id="PF13561">
    <property type="entry name" value="adh_short_C2"/>
    <property type="match status" value="1"/>
</dbReference>
<dbReference type="PRINTS" id="PR00080">
    <property type="entry name" value="SDRFAMILY"/>
</dbReference>
<dbReference type="PANTHER" id="PTHR42760:SF133">
    <property type="entry name" value="3-OXOACYL-[ACYL-CARRIER-PROTEIN] REDUCTASE"/>
    <property type="match status" value="1"/>
</dbReference>
<dbReference type="InterPro" id="IPR057326">
    <property type="entry name" value="KR_dom"/>
</dbReference>
<feature type="domain" description="Ketoreductase" evidence="3">
    <location>
        <begin position="10"/>
        <end position="195"/>
    </location>
</feature>
<dbReference type="FunFam" id="3.40.50.720:FF:000084">
    <property type="entry name" value="Short-chain dehydrogenase reductase"/>
    <property type="match status" value="1"/>
</dbReference>
<dbReference type="InterPro" id="IPR002347">
    <property type="entry name" value="SDR_fam"/>
</dbReference>
<evidence type="ECO:0000313" key="5">
    <source>
        <dbReference type="Proteomes" id="UP000654257"/>
    </source>
</evidence>
<dbReference type="SMART" id="SM00822">
    <property type="entry name" value="PKS_KR"/>
    <property type="match status" value="1"/>
</dbReference>
<dbReference type="AlphaFoldDB" id="A0A917LJB8"/>
<dbReference type="InterPro" id="IPR020904">
    <property type="entry name" value="Sc_DH/Rdtase_CS"/>
</dbReference>
<dbReference type="GO" id="GO:0016616">
    <property type="term" value="F:oxidoreductase activity, acting on the CH-OH group of donors, NAD or NADP as acceptor"/>
    <property type="evidence" value="ECO:0007669"/>
    <property type="project" value="TreeGrafter"/>
</dbReference>
<dbReference type="EMBL" id="BMCU01000011">
    <property type="protein sequence ID" value="GGG29887.1"/>
    <property type="molecule type" value="Genomic_DNA"/>
</dbReference>
<gene>
    <name evidence="4" type="ORF">GCM10007304_49630</name>
</gene>
<protein>
    <submittedName>
        <fullName evidence="4">Ketoreductase</fullName>
    </submittedName>
</protein>
<accession>A0A917LJB8</accession>
<dbReference type="SUPFAM" id="SSF51735">
    <property type="entry name" value="NAD(P)-binding Rossmann-fold domains"/>
    <property type="match status" value="1"/>
</dbReference>
<comment type="similarity">
    <text evidence="1">Belongs to the short-chain dehydrogenases/reductases (SDR) family.</text>
</comment>
<dbReference type="PROSITE" id="PS00061">
    <property type="entry name" value="ADH_SHORT"/>
    <property type="match status" value="1"/>
</dbReference>
<dbReference type="PANTHER" id="PTHR42760">
    <property type="entry name" value="SHORT-CHAIN DEHYDROGENASES/REDUCTASES FAMILY MEMBER"/>
    <property type="match status" value="1"/>
</dbReference>
<dbReference type="Proteomes" id="UP000654257">
    <property type="component" value="Unassembled WGS sequence"/>
</dbReference>
<dbReference type="InterPro" id="IPR036291">
    <property type="entry name" value="NAD(P)-bd_dom_sf"/>
</dbReference>
<comment type="caution">
    <text evidence="4">The sequence shown here is derived from an EMBL/GenBank/DDBJ whole genome shotgun (WGS) entry which is preliminary data.</text>
</comment>
<sequence>MAFRPSSPAGIVTGAGSGIGQACVRMLVASGTPVLAWDRDSDSLQQYASDPMVTTARVDVTDVESIRTAAASPERREPIRFLINCAGAFLVGPLASVTPSQVRMLFDVNVVGTTLVTQALLGELRQSKGAVVNVASSVALKATASNAHYAASKAAVAHLTRCWAMELGPDGVRVNCVAPGPTATAIYAAAGMSEAEQETLLTQRTASIPLRRIGRVEDSATWILRLAVDDLWTTGAVVPVDGGMSLG</sequence>
<proteinExistence type="inferred from homology"/>